<dbReference type="InterPro" id="IPR022357">
    <property type="entry name" value="MIP_CS"/>
</dbReference>
<dbReference type="SUPFAM" id="SSF81338">
    <property type="entry name" value="Aquaporin-like"/>
    <property type="match status" value="1"/>
</dbReference>
<dbReference type="PANTHER" id="PTHR45724:SF13">
    <property type="entry name" value="AQUAPORIN NIP1-1-RELATED"/>
    <property type="match status" value="1"/>
</dbReference>
<evidence type="ECO:0000313" key="9">
    <source>
        <dbReference type="Proteomes" id="UP001501586"/>
    </source>
</evidence>
<evidence type="ECO:0000256" key="2">
    <source>
        <dbReference type="ARBA" id="ARBA00022448"/>
    </source>
</evidence>
<sequence length="244" mass="25346">MTGETVRRKRDRSQSGFWGAIVGEILGTYILVLGGTGTVVAVLLATPDDAAVNRTAISLAFGLAVVVPVYAFIHVSGAHINPTVTVALAAIGRFPWRAVPAYIVAQLVGAVLASLTVWMFFGGQARSESLMLGATPVGDRGWVIAFVAEVILGFLLLVVILSVGTDDRAAPGMTGLTVGALVAVGIYVTLTISGGSFNAARTLGPMIVSGHFPDWWLYVIAPTLGGVLGALCYERLARPGSPPE</sequence>
<dbReference type="PANTHER" id="PTHR45724">
    <property type="entry name" value="AQUAPORIN NIP2-1"/>
    <property type="match status" value="1"/>
</dbReference>
<dbReference type="PROSITE" id="PS00221">
    <property type="entry name" value="MIP"/>
    <property type="match status" value="1"/>
</dbReference>
<evidence type="ECO:0000256" key="6">
    <source>
        <dbReference type="RuleBase" id="RU000477"/>
    </source>
</evidence>
<proteinExistence type="inferred from homology"/>
<feature type="transmembrane region" description="Helical" evidence="7">
    <location>
        <begin position="99"/>
        <end position="121"/>
    </location>
</feature>
<dbReference type="InterPro" id="IPR023271">
    <property type="entry name" value="Aquaporin-like"/>
</dbReference>
<dbReference type="Proteomes" id="UP001501586">
    <property type="component" value="Unassembled WGS sequence"/>
</dbReference>
<comment type="caution">
    <text evidence="8">The sequence shown here is derived from an EMBL/GenBank/DDBJ whole genome shotgun (WGS) entry which is preliminary data.</text>
</comment>
<dbReference type="InterPro" id="IPR034294">
    <property type="entry name" value="Aquaporin_transptr"/>
</dbReference>
<keyword evidence="3 6" id="KW-0812">Transmembrane</keyword>
<feature type="transmembrane region" description="Helical" evidence="7">
    <location>
        <begin position="56"/>
        <end position="78"/>
    </location>
</feature>
<keyword evidence="4 7" id="KW-1133">Transmembrane helix</keyword>
<feature type="transmembrane region" description="Helical" evidence="7">
    <location>
        <begin position="175"/>
        <end position="195"/>
    </location>
</feature>
<comment type="similarity">
    <text evidence="6">Belongs to the MIP/aquaporin (TC 1.A.8) family.</text>
</comment>
<organism evidence="8 9">
    <name type="scientific">Brevibacterium daeguense</name>
    <dbReference type="NCBI Taxonomy" id="909936"/>
    <lineage>
        <taxon>Bacteria</taxon>
        <taxon>Bacillati</taxon>
        <taxon>Actinomycetota</taxon>
        <taxon>Actinomycetes</taxon>
        <taxon>Micrococcales</taxon>
        <taxon>Brevibacteriaceae</taxon>
        <taxon>Brevibacterium</taxon>
    </lineage>
</organism>
<dbReference type="Pfam" id="PF00230">
    <property type="entry name" value="MIP"/>
    <property type="match status" value="1"/>
</dbReference>
<dbReference type="EMBL" id="BAABAZ010000004">
    <property type="protein sequence ID" value="GAA4282996.1"/>
    <property type="molecule type" value="Genomic_DNA"/>
</dbReference>
<protein>
    <submittedName>
        <fullName evidence="8">MIP/aquaporin family protein</fullName>
    </submittedName>
</protein>
<accession>A0ABP8EGC0</accession>
<feature type="transmembrane region" description="Helical" evidence="7">
    <location>
        <begin position="141"/>
        <end position="163"/>
    </location>
</feature>
<feature type="transmembrane region" description="Helical" evidence="7">
    <location>
        <begin position="17"/>
        <end position="44"/>
    </location>
</feature>
<keyword evidence="2 6" id="KW-0813">Transport</keyword>
<dbReference type="RefSeq" id="WP_236864665.1">
    <property type="nucleotide sequence ID" value="NZ_BAABAZ010000004.1"/>
</dbReference>
<dbReference type="PRINTS" id="PR00783">
    <property type="entry name" value="MINTRINSICP"/>
</dbReference>
<dbReference type="Gene3D" id="1.20.1080.10">
    <property type="entry name" value="Glycerol uptake facilitator protein"/>
    <property type="match status" value="1"/>
</dbReference>
<feature type="transmembrane region" description="Helical" evidence="7">
    <location>
        <begin position="215"/>
        <end position="233"/>
    </location>
</feature>
<evidence type="ECO:0000313" key="8">
    <source>
        <dbReference type="EMBL" id="GAA4282996.1"/>
    </source>
</evidence>
<evidence type="ECO:0000256" key="4">
    <source>
        <dbReference type="ARBA" id="ARBA00022989"/>
    </source>
</evidence>
<gene>
    <name evidence="8" type="ORF">GCM10022261_05270</name>
</gene>
<evidence type="ECO:0000256" key="7">
    <source>
        <dbReference type="SAM" id="Phobius"/>
    </source>
</evidence>
<keyword evidence="9" id="KW-1185">Reference proteome</keyword>
<comment type="subcellular location">
    <subcellularLocation>
        <location evidence="1">Membrane</location>
        <topology evidence="1">Multi-pass membrane protein</topology>
    </subcellularLocation>
</comment>
<name>A0ABP8EGC0_9MICO</name>
<evidence type="ECO:0000256" key="3">
    <source>
        <dbReference type="ARBA" id="ARBA00022692"/>
    </source>
</evidence>
<evidence type="ECO:0000256" key="5">
    <source>
        <dbReference type="ARBA" id="ARBA00023136"/>
    </source>
</evidence>
<keyword evidence="5 7" id="KW-0472">Membrane</keyword>
<evidence type="ECO:0000256" key="1">
    <source>
        <dbReference type="ARBA" id="ARBA00004141"/>
    </source>
</evidence>
<dbReference type="InterPro" id="IPR000425">
    <property type="entry name" value="MIP"/>
</dbReference>
<reference evidence="9" key="1">
    <citation type="journal article" date="2019" name="Int. J. Syst. Evol. Microbiol.">
        <title>The Global Catalogue of Microorganisms (GCM) 10K type strain sequencing project: providing services to taxonomists for standard genome sequencing and annotation.</title>
        <authorList>
            <consortium name="The Broad Institute Genomics Platform"/>
            <consortium name="The Broad Institute Genome Sequencing Center for Infectious Disease"/>
            <person name="Wu L."/>
            <person name="Ma J."/>
        </authorList>
    </citation>
    <scope>NUCLEOTIDE SEQUENCE [LARGE SCALE GENOMIC DNA]</scope>
    <source>
        <strain evidence="9">JCM 17458</strain>
    </source>
</reference>